<comment type="pathway">
    <text evidence="3 10">Glycan biosynthesis; glycogen biosynthesis.</text>
</comment>
<dbReference type="HAMAP" id="MF_00685">
    <property type="entry name" value="GlgB"/>
    <property type="match status" value="1"/>
</dbReference>
<keyword evidence="5 10" id="KW-0321">Glycogen metabolism</keyword>
<evidence type="ECO:0000256" key="2">
    <source>
        <dbReference type="ARBA" id="ARBA00002953"/>
    </source>
</evidence>
<proteinExistence type="inferred from homology"/>
<dbReference type="GO" id="GO:0005978">
    <property type="term" value="P:glycogen biosynthetic process"/>
    <property type="evidence" value="ECO:0007669"/>
    <property type="project" value="UniProtKB-UniRule"/>
</dbReference>
<comment type="catalytic activity">
    <reaction evidence="1 10">
        <text>Transfers a segment of a (1-&gt;4)-alpha-D-glucan chain to a primary hydroxy group in a similar glucan chain.</text>
        <dbReference type="EC" id="2.4.1.18"/>
    </reaction>
</comment>
<evidence type="ECO:0000259" key="12">
    <source>
        <dbReference type="SMART" id="SM00642"/>
    </source>
</evidence>
<dbReference type="NCBIfam" id="TIGR01515">
    <property type="entry name" value="branching_enzym"/>
    <property type="match status" value="1"/>
</dbReference>
<comment type="similarity">
    <text evidence="4 10">Belongs to the glycosyl hydrolase 13 family. GlgB subfamily.</text>
</comment>
<evidence type="ECO:0000256" key="10">
    <source>
        <dbReference type="HAMAP-Rule" id="MF_00685"/>
    </source>
</evidence>
<evidence type="ECO:0000256" key="6">
    <source>
        <dbReference type="ARBA" id="ARBA00022676"/>
    </source>
</evidence>
<dbReference type="EC" id="2.4.1.18" evidence="10"/>
<keyword evidence="6 10" id="KW-0328">Glycosyltransferase</keyword>
<dbReference type="Gene3D" id="2.60.40.10">
    <property type="entry name" value="Immunoglobulins"/>
    <property type="match status" value="1"/>
</dbReference>
<evidence type="ECO:0000256" key="4">
    <source>
        <dbReference type="ARBA" id="ARBA00009000"/>
    </source>
</evidence>
<dbReference type="CDD" id="cd11322">
    <property type="entry name" value="AmyAc_Glg_BE"/>
    <property type="match status" value="1"/>
</dbReference>
<dbReference type="UniPathway" id="UPA00164"/>
<feature type="compositionally biased region" description="Basic and acidic residues" evidence="11">
    <location>
        <begin position="1"/>
        <end position="20"/>
    </location>
</feature>
<protein>
    <recommendedName>
        <fullName evidence="10">1,4-alpha-glucan branching enzyme GlgB</fullName>
        <ecNumber evidence="10">2.4.1.18</ecNumber>
    </recommendedName>
    <alternativeName>
        <fullName evidence="10">1,4-alpha-D-glucan:1,4-alpha-D-glucan 6-glucosyl-transferase</fullName>
    </alternativeName>
    <alternativeName>
        <fullName evidence="10">Alpha-(1-&gt;4)-glucan branching enzyme</fullName>
    </alternativeName>
    <alternativeName>
        <fullName evidence="10">Glycogen branching enzyme</fullName>
        <shortName evidence="10">BE</shortName>
    </alternativeName>
</protein>
<dbReference type="InterPro" id="IPR013780">
    <property type="entry name" value="Glyco_hydro_b"/>
</dbReference>
<dbReference type="GO" id="GO:0043169">
    <property type="term" value="F:cation binding"/>
    <property type="evidence" value="ECO:0007669"/>
    <property type="project" value="InterPro"/>
</dbReference>
<name>A0A451APY4_9GAMM</name>
<reference evidence="13" key="1">
    <citation type="submission" date="2019-02" db="EMBL/GenBank/DDBJ databases">
        <authorList>
            <person name="Gruber-Vodicka R. H."/>
            <person name="Seah K. B. B."/>
        </authorList>
    </citation>
    <scope>NUCLEOTIDE SEQUENCE</scope>
    <source>
        <strain evidence="14">BECK_BY19</strain>
        <strain evidence="13">BECK_BY8</strain>
    </source>
</reference>
<dbReference type="NCBIfam" id="NF003811">
    <property type="entry name" value="PRK05402.1"/>
    <property type="match status" value="1"/>
</dbReference>
<evidence type="ECO:0000256" key="3">
    <source>
        <dbReference type="ARBA" id="ARBA00004964"/>
    </source>
</evidence>
<dbReference type="Pfam" id="PF02922">
    <property type="entry name" value="CBM_48"/>
    <property type="match status" value="1"/>
</dbReference>
<dbReference type="EMBL" id="CAADFZ010000192">
    <property type="protein sequence ID" value="VFK68078.1"/>
    <property type="molecule type" value="Genomic_DNA"/>
</dbReference>
<dbReference type="EMBL" id="CAADGD010000190">
    <property type="protein sequence ID" value="VFK73341.1"/>
    <property type="molecule type" value="Genomic_DNA"/>
</dbReference>
<dbReference type="InterPro" id="IPR017853">
    <property type="entry name" value="GH"/>
</dbReference>
<evidence type="ECO:0000256" key="11">
    <source>
        <dbReference type="SAM" id="MobiDB-lite"/>
    </source>
</evidence>
<dbReference type="InterPro" id="IPR006047">
    <property type="entry name" value="GH13_cat_dom"/>
</dbReference>
<evidence type="ECO:0000256" key="5">
    <source>
        <dbReference type="ARBA" id="ARBA00022600"/>
    </source>
</evidence>
<dbReference type="GO" id="GO:0004553">
    <property type="term" value="F:hydrolase activity, hydrolyzing O-glycosyl compounds"/>
    <property type="evidence" value="ECO:0007669"/>
    <property type="project" value="InterPro"/>
</dbReference>
<dbReference type="InterPro" id="IPR013783">
    <property type="entry name" value="Ig-like_fold"/>
</dbReference>
<dbReference type="SMART" id="SM00642">
    <property type="entry name" value="Aamy"/>
    <property type="match status" value="1"/>
</dbReference>
<dbReference type="CDD" id="cd02855">
    <property type="entry name" value="E_set_GBE_prok_N"/>
    <property type="match status" value="1"/>
</dbReference>
<feature type="compositionally biased region" description="Low complexity" evidence="11">
    <location>
        <begin position="217"/>
        <end position="227"/>
    </location>
</feature>
<dbReference type="Pfam" id="PF02806">
    <property type="entry name" value="Alpha-amylase_C"/>
    <property type="match status" value="1"/>
</dbReference>
<dbReference type="FunFam" id="2.60.40.1180:FF:000002">
    <property type="entry name" value="1,4-alpha-glucan branching enzyme GlgB"/>
    <property type="match status" value="1"/>
</dbReference>
<feature type="domain" description="Glycosyl hydrolase family 13 catalytic" evidence="12">
    <location>
        <begin position="514"/>
        <end position="865"/>
    </location>
</feature>
<feature type="region of interest" description="Disordered" evidence="11">
    <location>
        <begin position="1"/>
        <end position="253"/>
    </location>
</feature>
<dbReference type="GO" id="GO:0005829">
    <property type="term" value="C:cytosol"/>
    <property type="evidence" value="ECO:0007669"/>
    <property type="project" value="TreeGrafter"/>
</dbReference>
<keyword evidence="9 10" id="KW-0119">Carbohydrate metabolism</keyword>
<dbReference type="InterPro" id="IPR014756">
    <property type="entry name" value="Ig_E-set"/>
</dbReference>
<dbReference type="InterPro" id="IPR004193">
    <property type="entry name" value="Glyco_hydro_13_N"/>
</dbReference>
<comment type="subunit">
    <text evidence="10">Monomer.</text>
</comment>
<dbReference type="InterPro" id="IPR054169">
    <property type="entry name" value="GlgB_N"/>
</dbReference>
<keyword evidence="7 10" id="KW-0808">Transferase</keyword>
<sequence length="1012" mass="112079">MFKSTAVEEKNQMTRNKKADSTGFEATKNNKTKVSPKIKITETSPPKTEKETFSEKKTGMKSASGIPAKAPETAKASSPIGAGKEMPLGKRETAARPATPATAPEISSQATATKSAAPAQRETLASAKKTDGTSASMAADRKSPRSAIDAMSLISPQEAGKSGAKGRARGSAAPKSIHRSAAEVIAKTTSRDHPKPGAAPKSRAAKKTGKPSQPEFPASARSPAKPAAKTEAKAKSRLAPKVPIPPEPKGPIAGVDLQAPTVSLVEEKAIAAILNAEHPDPFSFFGMHKEGPKGALITRVFHPEAMGIEILDGAGSVVAKLKKVHDEGLFAGEISGRAQPFPYRLRVTTHSEKIDIDDPYRFPPVLSEKDAQELAKGQCFTAYKLLGAHPAEMEGVSGVTFAVWAPNASHVSIVGDFNNWDGRRHGMRQRHDCGVWEIFLPGVKAGSLYKYEVKHAPGAVPEIKSDPCAFHTELPFGTASIVYGDGAEFRWRDQDWIKNRKTSASPDKPLSFYEVHLGSWRRKPEEDNRWLNYREMAQDLVPYCADMGFTHIALLPISEHIHDDTVGYLPSGLYAPTNRYGTSDDFRYFVDACHKAGIGVVADWVPNYFSEEEHGLAFFDGTALYEQQNAWQGRDPDWNVPLYDLSRNQVVSYLISNALYWFDYFHLDGLRIGGLAKMLYLDYGRSEGEWTPNADGGNENLEALAFIRQLNDLVAKEHPGVMMIAEDSSLRGELTKSTAEGGLGFAWRWNTSWVYDTLRYLGRHPVYRKYYQFEITNPLAYAFNEQFILPVSHDHISIGQGAMSNKLPGDYWQKFATLRAWYALMYALPNKKLLFMGTEFAQDREWNSNISLDWHLLDSQMHRGIQELIRDLNKLYVGNPALHESDADPKGFEWIDTADDDSSVISFLRYTRDRAKFMVVVTHITPAVRRDYRIGVPQPGRYREVLNTDAEIYGGGNQGSEGGVTAEQHWAHEREYSICLTLPPYATVVLELDQEKPEEKRSEEPVSASRQG</sequence>
<feature type="compositionally biased region" description="Basic and acidic residues" evidence="11">
    <location>
        <begin position="47"/>
        <end position="58"/>
    </location>
</feature>
<dbReference type="PANTHER" id="PTHR43651:SF3">
    <property type="entry name" value="1,4-ALPHA-GLUCAN-BRANCHING ENZYME"/>
    <property type="match status" value="1"/>
</dbReference>
<dbReference type="InterPro" id="IPR006048">
    <property type="entry name" value="A-amylase/branching_C"/>
</dbReference>
<dbReference type="GO" id="GO:0003844">
    <property type="term" value="F:1,4-alpha-glucan branching enzyme activity"/>
    <property type="evidence" value="ECO:0007669"/>
    <property type="project" value="UniProtKB-UniRule"/>
</dbReference>
<comment type="function">
    <text evidence="2 10">Catalyzes the formation of the alpha-1,6-glucosidic linkages in glycogen by scission of a 1,4-alpha-linked oligosaccharide from growing alpha-1,4-glucan chains and the subsequent attachment of the oligosaccharide to the alpha-1,6 position.</text>
</comment>
<evidence type="ECO:0000256" key="1">
    <source>
        <dbReference type="ARBA" id="ARBA00000826"/>
    </source>
</evidence>
<evidence type="ECO:0000256" key="8">
    <source>
        <dbReference type="ARBA" id="ARBA00023056"/>
    </source>
</evidence>
<dbReference type="Pfam" id="PF00128">
    <property type="entry name" value="Alpha-amylase"/>
    <property type="match status" value="1"/>
</dbReference>
<evidence type="ECO:0000256" key="9">
    <source>
        <dbReference type="ARBA" id="ARBA00023277"/>
    </source>
</evidence>
<dbReference type="InterPro" id="IPR044143">
    <property type="entry name" value="GlgB_N_E_set_prok"/>
</dbReference>
<evidence type="ECO:0000313" key="14">
    <source>
        <dbReference type="EMBL" id="VFK73341.1"/>
    </source>
</evidence>
<evidence type="ECO:0000256" key="7">
    <source>
        <dbReference type="ARBA" id="ARBA00022679"/>
    </source>
</evidence>
<dbReference type="SUPFAM" id="SSF51445">
    <property type="entry name" value="(Trans)glycosidases"/>
    <property type="match status" value="1"/>
</dbReference>
<dbReference type="Gene3D" id="3.20.20.80">
    <property type="entry name" value="Glycosidases"/>
    <property type="match status" value="1"/>
</dbReference>
<dbReference type="AlphaFoldDB" id="A0A451APY4"/>
<dbReference type="SUPFAM" id="SSF51011">
    <property type="entry name" value="Glycosyl hydrolase domain"/>
    <property type="match status" value="1"/>
</dbReference>
<feature type="active site" description="Proton donor" evidence="10">
    <location>
        <position position="726"/>
    </location>
</feature>
<dbReference type="SUPFAM" id="SSF81296">
    <property type="entry name" value="E set domains"/>
    <property type="match status" value="2"/>
</dbReference>
<organism evidence="13">
    <name type="scientific">Candidatus Kentrum sp. UNK</name>
    <dbReference type="NCBI Taxonomy" id="2126344"/>
    <lineage>
        <taxon>Bacteria</taxon>
        <taxon>Pseudomonadati</taxon>
        <taxon>Pseudomonadota</taxon>
        <taxon>Gammaproteobacteria</taxon>
        <taxon>Candidatus Kentrum</taxon>
    </lineage>
</organism>
<dbReference type="FunFam" id="2.60.40.10:FF:000169">
    <property type="entry name" value="1,4-alpha-glucan branching enzyme GlgB"/>
    <property type="match status" value="1"/>
</dbReference>
<dbReference type="InterPro" id="IPR006407">
    <property type="entry name" value="GlgB"/>
</dbReference>
<dbReference type="PANTHER" id="PTHR43651">
    <property type="entry name" value="1,4-ALPHA-GLUCAN-BRANCHING ENZYME"/>
    <property type="match status" value="1"/>
</dbReference>
<feature type="compositionally biased region" description="Low complexity" evidence="11">
    <location>
        <begin position="95"/>
        <end position="105"/>
    </location>
</feature>
<keyword evidence="8 10" id="KW-0320">Glycogen biosynthesis</keyword>
<gene>
    <name evidence="10" type="primary">glgB</name>
    <name evidence="13" type="ORF">BECKUNK1418G_GA0071005_11923</name>
    <name evidence="14" type="ORF">BECKUNK1418H_GA0071006_11902</name>
</gene>
<accession>A0A451APY4</accession>
<dbReference type="Pfam" id="PF22019">
    <property type="entry name" value="GlgB_N"/>
    <property type="match status" value="1"/>
</dbReference>
<comment type="caution">
    <text evidence="10">Lacks conserved residue(s) required for the propagation of feature annotation.</text>
</comment>
<dbReference type="NCBIfam" id="NF008967">
    <property type="entry name" value="PRK12313.1"/>
    <property type="match status" value="1"/>
</dbReference>
<dbReference type="Gene3D" id="2.60.40.1180">
    <property type="entry name" value="Golgi alpha-mannosidase II"/>
    <property type="match status" value="1"/>
</dbReference>
<evidence type="ECO:0000313" key="13">
    <source>
        <dbReference type="EMBL" id="VFK68078.1"/>
    </source>
</evidence>